<protein>
    <recommendedName>
        <fullName evidence="1">Glycosyltransferase 2-like domain-containing protein</fullName>
    </recommendedName>
</protein>
<dbReference type="SUPFAM" id="SSF53448">
    <property type="entry name" value="Nucleotide-diphospho-sugar transferases"/>
    <property type="match status" value="1"/>
</dbReference>
<name>A0A3B1DT18_9ZZZZ</name>
<dbReference type="EMBL" id="UOGJ01000153">
    <property type="protein sequence ID" value="VAX38260.1"/>
    <property type="molecule type" value="Genomic_DNA"/>
</dbReference>
<dbReference type="GO" id="GO:0016758">
    <property type="term" value="F:hexosyltransferase activity"/>
    <property type="evidence" value="ECO:0007669"/>
    <property type="project" value="UniProtKB-ARBA"/>
</dbReference>
<organism evidence="2">
    <name type="scientific">hydrothermal vent metagenome</name>
    <dbReference type="NCBI Taxonomy" id="652676"/>
    <lineage>
        <taxon>unclassified sequences</taxon>
        <taxon>metagenomes</taxon>
        <taxon>ecological metagenomes</taxon>
    </lineage>
</organism>
<accession>A0A3B1DT18</accession>
<feature type="domain" description="Glycosyltransferase 2-like" evidence="1">
    <location>
        <begin position="6"/>
        <end position="148"/>
    </location>
</feature>
<evidence type="ECO:0000313" key="2">
    <source>
        <dbReference type="EMBL" id="VAX38260.1"/>
    </source>
</evidence>
<dbReference type="InterPro" id="IPR001173">
    <property type="entry name" value="Glyco_trans_2-like"/>
</dbReference>
<dbReference type="PANTHER" id="PTHR22916:SF3">
    <property type="entry name" value="UDP-GLCNAC:BETAGAL BETA-1,3-N-ACETYLGLUCOSAMINYLTRANSFERASE-LIKE PROTEIN 1"/>
    <property type="match status" value="1"/>
</dbReference>
<dbReference type="Pfam" id="PF00535">
    <property type="entry name" value="Glycos_transf_2"/>
    <property type="match status" value="1"/>
</dbReference>
<dbReference type="AlphaFoldDB" id="A0A3B1DT18"/>
<sequence>MNPTISVIISTYNRAPLLKRAISSVLVQTFQNFELIIVNNASVDNTEEVVQFFDDSRIRYVCHDKNKGGPAARNTGIKLAVGKYFAFLDDDDKWLPKKLSKQVKKMDASSEKVGLVYVGTEIVDNKTQKTLRSYEPQFKGNVYKYLLVRTILGSVSSVLIRKECFGKVGLFDEELSSCQDWDMWLRISQEYEFDFVPEFLVKIYMHDVQISNNLAALIPGRTRMVQKHKDKFLQYPEIYVIHLKRLGKLHCLNGTWKEAASWFKKAVSVRFIEVFKILAWCILELPRIKFFSKEKNFKKYQI</sequence>
<reference evidence="2" key="1">
    <citation type="submission" date="2018-06" db="EMBL/GenBank/DDBJ databases">
        <authorList>
            <person name="Zhirakovskaya E."/>
        </authorList>
    </citation>
    <scope>NUCLEOTIDE SEQUENCE</scope>
</reference>
<dbReference type="PANTHER" id="PTHR22916">
    <property type="entry name" value="GLYCOSYLTRANSFERASE"/>
    <property type="match status" value="1"/>
</dbReference>
<evidence type="ECO:0000259" key="1">
    <source>
        <dbReference type="Pfam" id="PF00535"/>
    </source>
</evidence>
<dbReference type="Gene3D" id="3.90.550.10">
    <property type="entry name" value="Spore Coat Polysaccharide Biosynthesis Protein SpsA, Chain A"/>
    <property type="match status" value="1"/>
</dbReference>
<proteinExistence type="predicted"/>
<gene>
    <name evidence="2" type="ORF">MNBD_UNCLBAC01-2037</name>
</gene>
<dbReference type="InterPro" id="IPR029044">
    <property type="entry name" value="Nucleotide-diphossugar_trans"/>
</dbReference>